<dbReference type="PROSITE" id="PS51257">
    <property type="entry name" value="PROKAR_LIPOPROTEIN"/>
    <property type="match status" value="1"/>
</dbReference>
<dbReference type="PANTHER" id="PTHR30535">
    <property type="entry name" value="VITAMIN B12-BINDING PROTEIN"/>
    <property type="match status" value="1"/>
</dbReference>
<proteinExistence type="inferred from homology"/>
<keyword evidence="6" id="KW-1185">Reference proteome</keyword>
<evidence type="ECO:0000256" key="3">
    <source>
        <dbReference type="SAM" id="SignalP"/>
    </source>
</evidence>
<feature type="compositionally biased region" description="Low complexity" evidence="2">
    <location>
        <begin position="36"/>
        <end position="56"/>
    </location>
</feature>
<reference evidence="5 6" key="1">
    <citation type="submission" date="2019-10" db="EMBL/GenBank/DDBJ databases">
        <title>Corynebacterium sp novel species isolated from the respiratory tract of Marmot.</title>
        <authorList>
            <person name="Zhang G."/>
        </authorList>
    </citation>
    <scope>NUCLEOTIDE SEQUENCE [LARGE SCALE GENOMIC DNA]</scope>
    <source>
        <strain evidence="5 6">336</strain>
    </source>
</reference>
<evidence type="ECO:0000313" key="6">
    <source>
        <dbReference type="Proteomes" id="UP000436181"/>
    </source>
</evidence>
<evidence type="ECO:0000256" key="1">
    <source>
        <dbReference type="ARBA" id="ARBA00008814"/>
    </source>
</evidence>
<evidence type="ECO:0000256" key="2">
    <source>
        <dbReference type="SAM" id="MobiDB-lite"/>
    </source>
</evidence>
<feature type="region of interest" description="Disordered" evidence="2">
    <location>
        <begin position="30"/>
        <end position="67"/>
    </location>
</feature>
<gene>
    <name evidence="5" type="ORF">F8377_01405</name>
</gene>
<accession>A0ABQ6VEK2</accession>
<dbReference type="Gene3D" id="3.40.50.1980">
    <property type="entry name" value="Nitrogenase molybdenum iron protein domain"/>
    <property type="match status" value="2"/>
</dbReference>
<dbReference type="PROSITE" id="PS50983">
    <property type="entry name" value="FE_B12_PBP"/>
    <property type="match status" value="1"/>
</dbReference>
<dbReference type="InterPro" id="IPR002491">
    <property type="entry name" value="ABC_transptr_periplasmic_BD"/>
</dbReference>
<feature type="chain" id="PRO_5047050858" evidence="3">
    <location>
        <begin position="24"/>
        <end position="342"/>
    </location>
</feature>
<comment type="caution">
    <text evidence="5">The sequence shown here is derived from an EMBL/GenBank/DDBJ whole genome shotgun (WGS) entry which is preliminary data.</text>
</comment>
<feature type="domain" description="Fe/B12 periplasmic-binding" evidence="4">
    <location>
        <begin position="69"/>
        <end position="342"/>
    </location>
</feature>
<comment type="similarity">
    <text evidence="1">Belongs to the bacterial solute-binding protein 8 family.</text>
</comment>
<evidence type="ECO:0000259" key="4">
    <source>
        <dbReference type="PROSITE" id="PS50983"/>
    </source>
</evidence>
<sequence>MTLSRTLSRTLVAGVAASALVMAGCSSDGSGGSGSAAGSSGSANSGGANSSAASDGITDADNPTEGPQRIVAATSDVAALLLQITEGERVVAVPATAKSDAAGASARYARGVQGTLPPGTHPEVEQVLSYEPDFVLATARHGGEKTFSEQLEATGVRTLVLEPDAFNTPEGIAKATREIGEAIGQPHKADQLASTFEKELAELDEQAKANDNAQSSDQKHSPSTLALMVRGPKTMVMDSGLMIPTLITRAGGTYAGDTLGVHNTRPIDAEQLLTARPDILFLEDFQGGGRQAYARLLDNPAVADVPAIKNDRVYVIPMKDASAVSGLHTTAGYETIIKALAK</sequence>
<feature type="compositionally biased region" description="Polar residues" evidence="2">
    <location>
        <begin position="209"/>
        <end position="224"/>
    </location>
</feature>
<dbReference type="EMBL" id="WBZJ01000001">
    <property type="protein sequence ID" value="KAB3522854.1"/>
    <property type="molecule type" value="Genomic_DNA"/>
</dbReference>
<name>A0ABQ6VEK2_9CORY</name>
<protein>
    <submittedName>
        <fullName evidence="5">ABC transporter substrate-binding protein</fullName>
    </submittedName>
</protein>
<dbReference type="SUPFAM" id="SSF53807">
    <property type="entry name" value="Helical backbone' metal receptor"/>
    <property type="match status" value="1"/>
</dbReference>
<dbReference type="InterPro" id="IPR050902">
    <property type="entry name" value="ABC_Transporter_SBP"/>
</dbReference>
<evidence type="ECO:0000313" key="5">
    <source>
        <dbReference type="EMBL" id="KAB3522854.1"/>
    </source>
</evidence>
<feature type="signal peptide" evidence="3">
    <location>
        <begin position="1"/>
        <end position="23"/>
    </location>
</feature>
<dbReference type="RefSeq" id="WP_151843722.1">
    <property type="nucleotide sequence ID" value="NZ_WBZJ01000001.1"/>
</dbReference>
<dbReference type="Pfam" id="PF01497">
    <property type="entry name" value="Peripla_BP_2"/>
    <property type="match status" value="1"/>
</dbReference>
<dbReference type="PANTHER" id="PTHR30535:SF4">
    <property type="entry name" value="HEMIN-BINDING PERIPLASMIC PROTEIN HMUT"/>
    <property type="match status" value="1"/>
</dbReference>
<organism evidence="5 6">
    <name type="scientific">Corynebacterium zhongnanshanii</name>
    <dbReference type="NCBI Taxonomy" id="2768834"/>
    <lineage>
        <taxon>Bacteria</taxon>
        <taxon>Bacillati</taxon>
        <taxon>Actinomycetota</taxon>
        <taxon>Actinomycetes</taxon>
        <taxon>Mycobacteriales</taxon>
        <taxon>Corynebacteriaceae</taxon>
        <taxon>Corynebacterium</taxon>
    </lineage>
</organism>
<keyword evidence="3" id="KW-0732">Signal</keyword>
<feature type="region of interest" description="Disordered" evidence="2">
    <location>
        <begin position="206"/>
        <end position="225"/>
    </location>
</feature>
<dbReference type="Proteomes" id="UP000436181">
    <property type="component" value="Unassembled WGS sequence"/>
</dbReference>